<dbReference type="Proteomes" id="UP000050761">
    <property type="component" value="Unassembled WGS sequence"/>
</dbReference>
<dbReference type="EMBL" id="UZAH01027514">
    <property type="protein sequence ID" value="VDO92316.1"/>
    <property type="molecule type" value="Genomic_DNA"/>
</dbReference>
<evidence type="ECO:0000313" key="2">
    <source>
        <dbReference type="EMBL" id="VDO92316.1"/>
    </source>
</evidence>
<keyword evidence="3" id="KW-1185">Reference proteome</keyword>
<reference evidence="4" key="2">
    <citation type="submission" date="2019-09" db="UniProtKB">
        <authorList>
            <consortium name="WormBaseParasite"/>
        </authorList>
    </citation>
    <scope>IDENTIFICATION</scope>
</reference>
<protein>
    <submittedName>
        <fullName evidence="4">CTNNB1_binding domain-containing protein</fullName>
    </submittedName>
</protein>
<accession>A0A183FVT9</accession>
<proteinExistence type="predicted"/>
<reference evidence="2 3" key="1">
    <citation type="submission" date="2018-11" db="EMBL/GenBank/DDBJ databases">
        <authorList>
            <consortium name="Pathogen Informatics"/>
        </authorList>
    </citation>
    <scope>NUCLEOTIDE SEQUENCE [LARGE SCALE GENOMIC DNA]</scope>
</reference>
<name>A0A183FVT9_HELPZ</name>
<accession>A0A3P7YUL8</accession>
<organism evidence="3 4">
    <name type="scientific">Heligmosomoides polygyrus</name>
    <name type="common">Parasitic roundworm</name>
    <dbReference type="NCBI Taxonomy" id="6339"/>
    <lineage>
        <taxon>Eukaryota</taxon>
        <taxon>Metazoa</taxon>
        <taxon>Ecdysozoa</taxon>
        <taxon>Nematoda</taxon>
        <taxon>Chromadorea</taxon>
        <taxon>Rhabditida</taxon>
        <taxon>Rhabditina</taxon>
        <taxon>Rhabditomorpha</taxon>
        <taxon>Strongyloidea</taxon>
        <taxon>Heligmosomidae</taxon>
        <taxon>Heligmosomoides</taxon>
    </lineage>
</organism>
<sequence>MWSFQPPGGSGYPPQVVGPSGLHPAAVYSDSASNNDDDDRDETTMDGTLLGIGESARAGAVSERRTEPKAPKGRS</sequence>
<evidence type="ECO:0000313" key="3">
    <source>
        <dbReference type="Proteomes" id="UP000050761"/>
    </source>
</evidence>
<evidence type="ECO:0000313" key="4">
    <source>
        <dbReference type="WBParaSite" id="HPBE_0001247801-mRNA-1"/>
    </source>
</evidence>
<dbReference type="AlphaFoldDB" id="A0A183FVT9"/>
<feature type="compositionally biased region" description="Basic and acidic residues" evidence="1">
    <location>
        <begin position="62"/>
        <end position="75"/>
    </location>
</feature>
<dbReference type="WBParaSite" id="HPBE_0001247801-mRNA-1">
    <property type="protein sequence ID" value="HPBE_0001247801-mRNA-1"/>
    <property type="gene ID" value="HPBE_0001247801"/>
</dbReference>
<feature type="region of interest" description="Disordered" evidence="1">
    <location>
        <begin position="1"/>
        <end position="75"/>
    </location>
</feature>
<evidence type="ECO:0000256" key="1">
    <source>
        <dbReference type="SAM" id="MobiDB-lite"/>
    </source>
</evidence>
<gene>
    <name evidence="2" type="ORF">HPBE_LOCUS12479</name>
</gene>